<keyword evidence="3" id="KW-1185">Reference proteome</keyword>
<organism evidence="2 3">
    <name type="scientific">Castellaniella hirudinis</name>
    <dbReference type="NCBI Taxonomy" id="1144617"/>
    <lineage>
        <taxon>Bacteria</taxon>
        <taxon>Pseudomonadati</taxon>
        <taxon>Pseudomonadota</taxon>
        <taxon>Betaproteobacteria</taxon>
        <taxon>Burkholderiales</taxon>
        <taxon>Alcaligenaceae</taxon>
        <taxon>Castellaniella</taxon>
    </lineage>
</organism>
<accession>A0ABV8RWX8</accession>
<feature type="compositionally biased region" description="Basic residues" evidence="1">
    <location>
        <begin position="156"/>
        <end position="169"/>
    </location>
</feature>
<evidence type="ECO:0000313" key="3">
    <source>
        <dbReference type="Proteomes" id="UP001595756"/>
    </source>
</evidence>
<evidence type="ECO:0000256" key="1">
    <source>
        <dbReference type="SAM" id="MobiDB-lite"/>
    </source>
</evidence>
<sequence>MKMKPSSVQTKATVFAGIDIKPASEDLADAAGFEWAGVNIGVQTRHERHKDTSHFLSLRFIVDNEKGKPAPYTIDIQVMGFFEYRGSDTEDQADDLVVVNGLSILYGAIRELCMTLTSRMPHGAICLPGANFLDHKPSLKKKAAKVADPIDESKAVPKKPSRRKILKPS</sequence>
<dbReference type="EMBL" id="JBHSDY010000001">
    <property type="protein sequence ID" value="MFC4296746.1"/>
    <property type="molecule type" value="Genomic_DNA"/>
</dbReference>
<dbReference type="RefSeq" id="WP_376811325.1">
    <property type="nucleotide sequence ID" value="NZ_JBHSDY010000001.1"/>
</dbReference>
<dbReference type="SUPFAM" id="SSF54611">
    <property type="entry name" value="SecB-like"/>
    <property type="match status" value="1"/>
</dbReference>
<reference evidence="3" key="1">
    <citation type="journal article" date="2019" name="Int. J. Syst. Evol. Microbiol.">
        <title>The Global Catalogue of Microorganisms (GCM) 10K type strain sequencing project: providing services to taxonomists for standard genome sequencing and annotation.</title>
        <authorList>
            <consortium name="The Broad Institute Genomics Platform"/>
            <consortium name="The Broad Institute Genome Sequencing Center for Infectious Disease"/>
            <person name="Wu L."/>
            <person name="Ma J."/>
        </authorList>
    </citation>
    <scope>NUCLEOTIDE SEQUENCE [LARGE SCALE GENOMIC DNA]</scope>
    <source>
        <strain evidence="3">CGMCC 1.19029</strain>
    </source>
</reference>
<proteinExistence type="predicted"/>
<dbReference type="InterPro" id="IPR035958">
    <property type="entry name" value="SecB-like_sf"/>
</dbReference>
<evidence type="ECO:0000313" key="2">
    <source>
        <dbReference type="EMBL" id="MFC4296746.1"/>
    </source>
</evidence>
<dbReference type="Gene3D" id="3.10.420.10">
    <property type="entry name" value="SecB-like"/>
    <property type="match status" value="1"/>
</dbReference>
<name>A0ABV8RWX8_9BURK</name>
<gene>
    <name evidence="2" type="ORF">ACFO0J_01670</name>
</gene>
<feature type="region of interest" description="Disordered" evidence="1">
    <location>
        <begin position="144"/>
        <end position="169"/>
    </location>
</feature>
<evidence type="ECO:0008006" key="4">
    <source>
        <dbReference type="Google" id="ProtNLM"/>
    </source>
</evidence>
<dbReference type="Proteomes" id="UP001595756">
    <property type="component" value="Unassembled WGS sequence"/>
</dbReference>
<protein>
    <recommendedName>
        <fullName evidence="4">Preprotein translocase subunit SecB</fullName>
    </recommendedName>
</protein>
<comment type="caution">
    <text evidence="2">The sequence shown here is derived from an EMBL/GenBank/DDBJ whole genome shotgun (WGS) entry which is preliminary data.</text>
</comment>